<evidence type="ECO:0000313" key="2">
    <source>
        <dbReference type="Proteomes" id="UP000194131"/>
    </source>
</evidence>
<protein>
    <submittedName>
        <fullName evidence="1">Uncharacterized protein</fullName>
    </submittedName>
</protein>
<comment type="caution">
    <text evidence="1">The sequence shown here is derived from an EMBL/GenBank/DDBJ whole genome shotgun (WGS) entry which is preliminary data.</text>
</comment>
<name>A0AAP7W513_BACMY</name>
<evidence type="ECO:0000313" key="1">
    <source>
        <dbReference type="EMBL" id="OSX90077.1"/>
    </source>
</evidence>
<dbReference type="RefSeq" id="WP_258169583.1">
    <property type="nucleotide sequence ID" value="NZ_CP036025.1"/>
</dbReference>
<reference evidence="1 2" key="1">
    <citation type="submission" date="2016-12" db="EMBL/GenBank/DDBJ databases">
        <title>Genome Sequences of Twelve Sporeforming Bacillus Species Isolated from Foods.</title>
        <authorList>
            <person name="De Jong A."/>
            <person name="Holsappel S."/>
            <person name="Kuipers O.P."/>
        </authorList>
    </citation>
    <scope>NUCLEOTIDE SEQUENCE [LARGE SCALE GENOMIC DNA]</scope>
    <source>
        <strain evidence="1 2">S3E15</strain>
    </source>
</reference>
<dbReference type="Proteomes" id="UP000194131">
    <property type="component" value="Unassembled WGS sequence"/>
</dbReference>
<dbReference type="AlphaFoldDB" id="A0AAP7W513"/>
<dbReference type="EMBL" id="MRWU01000021">
    <property type="protein sequence ID" value="OSX90077.1"/>
    <property type="molecule type" value="Genomic_DNA"/>
</dbReference>
<proteinExistence type="predicted"/>
<organism evidence="1 2">
    <name type="scientific">Bacillus mycoides</name>
    <dbReference type="NCBI Taxonomy" id="1405"/>
    <lineage>
        <taxon>Bacteria</taxon>
        <taxon>Bacillati</taxon>
        <taxon>Bacillota</taxon>
        <taxon>Bacilli</taxon>
        <taxon>Bacillales</taxon>
        <taxon>Bacillaceae</taxon>
        <taxon>Bacillus</taxon>
        <taxon>Bacillus cereus group</taxon>
    </lineage>
</organism>
<sequence>MIPQEPYSPVIINNWDINFSGVIQQANTVLHGQFAPVEPI</sequence>
<gene>
    <name evidence="1" type="ORF">S3E15_02713</name>
</gene>
<accession>A0AAP7W513</accession>